<keyword evidence="1" id="KW-0175">Coiled coil</keyword>
<dbReference type="Proteomes" id="UP001215712">
    <property type="component" value="Unassembled WGS sequence"/>
</dbReference>
<comment type="caution">
    <text evidence="2">The sequence shown here is derived from an EMBL/GenBank/DDBJ whole genome shotgun (WGS) entry which is preliminary data.</text>
</comment>
<dbReference type="EMBL" id="JAQJAN010000012">
    <property type="protein sequence ID" value="KAJ5716354.1"/>
    <property type="molecule type" value="Genomic_DNA"/>
</dbReference>
<protein>
    <submittedName>
        <fullName evidence="2">Uncharacterized protein</fullName>
    </submittedName>
</protein>
<proteinExistence type="predicted"/>
<reference evidence="2" key="2">
    <citation type="submission" date="2023-01" db="EMBL/GenBank/DDBJ databases">
        <authorList>
            <person name="Petersen C."/>
        </authorList>
    </citation>
    <scope>NUCLEOTIDE SEQUENCE</scope>
    <source>
        <strain evidence="2">IBT 17514</strain>
    </source>
</reference>
<name>A0AAD6HHI0_9EURO</name>
<organism evidence="2 3">
    <name type="scientific">Penicillium malachiteum</name>
    <dbReference type="NCBI Taxonomy" id="1324776"/>
    <lineage>
        <taxon>Eukaryota</taxon>
        <taxon>Fungi</taxon>
        <taxon>Dikarya</taxon>
        <taxon>Ascomycota</taxon>
        <taxon>Pezizomycotina</taxon>
        <taxon>Eurotiomycetes</taxon>
        <taxon>Eurotiomycetidae</taxon>
        <taxon>Eurotiales</taxon>
        <taxon>Aspergillaceae</taxon>
        <taxon>Penicillium</taxon>
    </lineage>
</organism>
<reference evidence="2" key="1">
    <citation type="journal article" date="2023" name="IMA Fungus">
        <title>Comparative genomic study of the Penicillium genus elucidates a diverse pangenome and 15 lateral gene transfer events.</title>
        <authorList>
            <person name="Petersen C."/>
            <person name="Sorensen T."/>
            <person name="Nielsen M.R."/>
            <person name="Sondergaard T.E."/>
            <person name="Sorensen J.L."/>
            <person name="Fitzpatrick D.A."/>
            <person name="Frisvad J.C."/>
            <person name="Nielsen K.L."/>
        </authorList>
    </citation>
    <scope>NUCLEOTIDE SEQUENCE</scope>
    <source>
        <strain evidence="2">IBT 17514</strain>
    </source>
</reference>
<gene>
    <name evidence="2" type="ORF">N7493_008265</name>
</gene>
<evidence type="ECO:0000256" key="1">
    <source>
        <dbReference type="SAM" id="Coils"/>
    </source>
</evidence>
<dbReference type="AlphaFoldDB" id="A0AAD6HHI0"/>
<sequence>MALEEEIERKHQRGLKYLKLALETQAELTQATEQLRKAEENLDRLEEQVEQKQLKQEQEK</sequence>
<feature type="coiled-coil region" evidence="1">
    <location>
        <begin position="21"/>
        <end position="55"/>
    </location>
</feature>
<evidence type="ECO:0000313" key="2">
    <source>
        <dbReference type="EMBL" id="KAJ5716354.1"/>
    </source>
</evidence>
<evidence type="ECO:0000313" key="3">
    <source>
        <dbReference type="Proteomes" id="UP001215712"/>
    </source>
</evidence>
<keyword evidence="3" id="KW-1185">Reference proteome</keyword>
<accession>A0AAD6HHI0</accession>